<protein>
    <recommendedName>
        <fullName evidence="11">Sec20 C-terminal domain-containing protein</fullName>
    </recommendedName>
</protein>
<evidence type="ECO:0000256" key="4">
    <source>
        <dbReference type="ARBA" id="ARBA00022824"/>
    </source>
</evidence>
<dbReference type="Proteomes" id="UP001328107">
    <property type="component" value="Unassembled WGS sequence"/>
</dbReference>
<keyword evidence="13" id="KW-1185">Reference proteome</keyword>
<evidence type="ECO:0000256" key="8">
    <source>
        <dbReference type="ARBA" id="ARBA00023136"/>
    </source>
</evidence>
<dbReference type="GO" id="GO:0005789">
    <property type="term" value="C:endoplasmic reticulum membrane"/>
    <property type="evidence" value="ECO:0007669"/>
    <property type="project" value="UniProtKB-SubCell"/>
</dbReference>
<dbReference type="EMBL" id="BTRK01000003">
    <property type="protein sequence ID" value="GMR41632.1"/>
    <property type="molecule type" value="Genomic_DNA"/>
</dbReference>
<keyword evidence="3 10" id="KW-0812">Transmembrane</keyword>
<reference evidence="13" key="1">
    <citation type="submission" date="2022-10" db="EMBL/GenBank/DDBJ databases">
        <title>Genome assembly of Pristionchus species.</title>
        <authorList>
            <person name="Yoshida K."/>
            <person name="Sommer R.J."/>
        </authorList>
    </citation>
    <scope>NUCLEOTIDE SEQUENCE [LARGE SCALE GENOMIC DNA]</scope>
    <source>
        <strain evidence="13">RS5460</strain>
    </source>
</reference>
<dbReference type="GO" id="GO:0005484">
    <property type="term" value="F:SNAP receptor activity"/>
    <property type="evidence" value="ECO:0007669"/>
    <property type="project" value="InterPro"/>
</dbReference>
<evidence type="ECO:0000256" key="5">
    <source>
        <dbReference type="ARBA" id="ARBA00022892"/>
    </source>
</evidence>
<comment type="subcellular location">
    <subcellularLocation>
        <location evidence="1">Endoplasmic reticulum membrane</location>
        <topology evidence="1">Single-pass type IV membrane protein</topology>
    </subcellularLocation>
</comment>
<comment type="similarity">
    <text evidence="9">Belongs to the SEC20 family.</text>
</comment>
<evidence type="ECO:0000256" key="6">
    <source>
        <dbReference type="ARBA" id="ARBA00022989"/>
    </source>
</evidence>
<keyword evidence="6 10" id="KW-1133">Transmembrane helix</keyword>
<keyword evidence="2" id="KW-0813">Transport</keyword>
<dbReference type="InterPro" id="IPR056173">
    <property type="entry name" value="Sec20_C"/>
</dbReference>
<dbReference type="Pfam" id="PF03908">
    <property type="entry name" value="Sec20"/>
    <property type="match status" value="1"/>
</dbReference>
<evidence type="ECO:0000313" key="12">
    <source>
        <dbReference type="EMBL" id="GMR41632.1"/>
    </source>
</evidence>
<organism evidence="12 13">
    <name type="scientific">Pristionchus mayeri</name>
    <dbReference type="NCBI Taxonomy" id="1317129"/>
    <lineage>
        <taxon>Eukaryota</taxon>
        <taxon>Metazoa</taxon>
        <taxon>Ecdysozoa</taxon>
        <taxon>Nematoda</taxon>
        <taxon>Chromadorea</taxon>
        <taxon>Rhabditida</taxon>
        <taxon>Rhabditina</taxon>
        <taxon>Diplogasteromorpha</taxon>
        <taxon>Diplogasteroidea</taxon>
        <taxon>Neodiplogasteridae</taxon>
        <taxon>Pristionchus</taxon>
    </lineage>
</organism>
<dbReference type="PANTHER" id="PTHR12825">
    <property type="entry name" value="BNIP1-RELATED"/>
    <property type="match status" value="1"/>
</dbReference>
<evidence type="ECO:0000256" key="3">
    <source>
        <dbReference type="ARBA" id="ARBA00022692"/>
    </source>
</evidence>
<feature type="transmembrane region" description="Helical" evidence="10">
    <location>
        <begin position="216"/>
        <end position="233"/>
    </location>
</feature>
<keyword evidence="5" id="KW-0931">ER-Golgi transport</keyword>
<dbReference type="InterPro" id="IPR005606">
    <property type="entry name" value="Sec20"/>
</dbReference>
<evidence type="ECO:0000256" key="1">
    <source>
        <dbReference type="ARBA" id="ARBA00004163"/>
    </source>
</evidence>
<dbReference type="GO" id="GO:0031201">
    <property type="term" value="C:SNARE complex"/>
    <property type="evidence" value="ECO:0007669"/>
    <property type="project" value="TreeGrafter"/>
</dbReference>
<comment type="caution">
    <text evidence="12">The sequence shown here is derived from an EMBL/GenBank/DDBJ whole genome shotgun (WGS) entry which is preliminary data.</text>
</comment>
<evidence type="ECO:0000259" key="11">
    <source>
        <dbReference type="Pfam" id="PF03908"/>
    </source>
</evidence>
<dbReference type="PANTHER" id="PTHR12825:SF0">
    <property type="entry name" value="VESICLE TRANSPORT PROTEIN SEC20"/>
    <property type="match status" value="1"/>
</dbReference>
<evidence type="ECO:0000256" key="10">
    <source>
        <dbReference type="SAM" id="Phobius"/>
    </source>
</evidence>
<dbReference type="AlphaFoldDB" id="A0AAN4ZHX8"/>
<accession>A0AAN4ZHX8</accession>
<evidence type="ECO:0000313" key="13">
    <source>
        <dbReference type="Proteomes" id="UP001328107"/>
    </source>
</evidence>
<keyword evidence="8 10" id="KW-0472">Membrane</keyword>
<feature type="domain" description="Sec20 C-terminal" evidence="11">
    <location>
        <begin position="158"/>
        <end position="236"/>
    </location>
</feature>
<dbReference type="GO" id="GO:0006890">
    <property type="term" value="P:retrograde vesicle-mediated transport, Golgi to endoplasmic reticulum"/>
    <property type="evidence" value="ECO:0007669"/>
    <property type="project" value="InterPro"/>
</dbReference>
<gene>
    <name evidence="12" type="ORF">PMAYCL1PPCAC_11827</name>
</gene>
<name>A0AAN4ZHX8_9BILA</name>
<evidence type="ECO:0000256" key="9">
    <source>
        <dbReference type="ARBA" id="ARBA00037934"/>
    </source>
</evidence>
<keyword evidence="4" id="KW-0256">Endoplasmic reticulum</keyword>
<keyword evidence="7" id="KW-0175">Coiled coil</keyword>
<sequence length="244" mass="28122">LSLSRLPIGMVGGLDEALTEARFLHQEIIRYDAKLKLRITELPEKAVNETDLLQETRACRSIISDISTRIEKLALVPARLSSKSDRQSVLSQVNEHTKELEACKMDLGKAAQKARKGMETRNRSRLLDNGDVLLRRRKREQEEEQKRGEEGGERLALLVQRMASRVGQSEDAMRDIVRSSETLGKTHEEYHSQGAFIQTGNKLLSKWERRELTDKILVAIALLFYFAACYYVINKRFLQKLYFW</sequence>
<evidence type="ECO:0000256" key="2">
    <source>
        <dbReference type="ARBA" id="ARBA00022448"/>
    </source>
</evidence>
<evidence type="ECO:0000256" key="7">
    <source>
        <dbReference type="ARBA" id="ARBA00023054"/>
    </source>
</evidence>
<feature type="non-terminal residue" evidence="12">
    <location>
        <position position="1"/>
    </location>
</feature>
<proteinExistence type="inferred from homology"/>